<proteinExistence type="predicted"/>
<feature type="compositionally biased region" description="Polar residues" evidence="2">
    <location>
        <begin position="1"/>
        <end position="17"/>
    </location>
</feature>
<organism evidence="3 4">
    <name type="scientific">Ramalina farinacea</name>
    <dbReference type="NCBI Taxonomy" id="258253"/>
    <lineage>
        <taxon>Eukaryota</taxon>
        <taxon>Fungi</taxon>
        <taxon>Dikarya</taxon>
        <taxon>Ascomycota</taxon>
        <taxon>Pezizomycotina</taxon>
        <taxon>Lecanoromycetes</taxon>
        <taxon>OSLEUM clade</taxon>
        <taxon>Lecanoromycetidae</taxon>
        <taxon>Lecanorales</taxon>
        <taxon>Lecanorineae</taxon>
        <taxon>Ramalinaceae</taxon>
        <taxon>Ramalina</taxon>
    </lineage>
</organism>
<feature type="compositionally biased region" description="Polar residues" evidence="2">
    <location>
        <begin position="57"/>
        <end position="68"/>
    </location>
</feature>
<dbReference type="EMBL" id="JAPUFD010000010">
    <property type="protein sequence ID" value="MDI1489950.1"/>
    <property type="molecule type" value="Genomic_DNA"/>
</dbReference>
<keyword evidence="1" id="KW-0175">Coiled coil</keyword>
<sequence>MAPVNTNPSQSKVTNENKSPRPPARTTPSKSPSQNGVGRSPSYRGGLGRPARGGARSNLNPNSSTSPDDSMDDEARAENIALLEELRARVHKAETASEEYQKQLNLMQARLEESQQAHGQLEDQLHEKNLREEELETEKAQTGRQKREVEAIYESERTALLREKAEQTIREEEMKGTIQRLKESLAQREMKTTDPNKELPQSREFSTPELSSSTANQTLTATGGFAPSASMQRTNSGDQAKLMMQKDRVIESMRLELAEAQIKIMELDSAGGGQMHELERKLMETKIENARLTEDNESFQLLLSEKTLNGEFSKTDAMQSSTGLGSLAEELASEDLESNEDKPEGTRKLELEIKSLKDQNKALAVYIENIIGRLLQHKDFDTIFDKNPDLMSGAPRPQAASAANTDKDLPPPPPPKDNPKEAEGGGFLQRATSVLSKRPRPTSQVQPIPAPTPAPTASGPNADPTKAPSIPLGRSASRAGHKRAVSEIPNPNAAPLVNQLYRGPPSFGAAGGSLASPGLSPSSTSTRNPFFTPAATSSLTTSANNTARAPSGAGSRSSTHEKQQPGSSSNSTFSDHSGGGVDSPPRNSAGAAGNNFTGAVMTQSRLRPLRLVQESGNSSNKGVEDAAAIAARKKANRGSWMPAWMAQRAPSGEQ</sequence>
<keyword evidence="4" id="KW-1185">Reference proteome</keyword>
<protein>
    <recommendedName>
        <fullName evidence="5">M protein, serotype 2.1</fullName>
    </recommendedName>
</protein>
<feature type="region of interest" description="Disordered" evidence="2">
    <location>
        <begin position="1"/>
        <end position="78"/>
    </location>
</feature>
<feature type="region of interest" description="Disordered" evidence="2">
    <location>
        <begin position="388"/>
        <end position="601"/>
    </location>
</feature>
<dbReference type="PANTHER" id="PTHR38120">
    <property type="entry name" value="EXPRESSED PROTEIN"/>
    <property type="match status" value="1"/>
</dbReference>
<evidence type="ECO:0008006" key="5">
    <source>
        <dbReference type="Google" id="ProtNLM"/>
    </source>
</evidence>
<feature type="compositionally biased region" description="Polar residues" evidence="2">
    <location>
        <begin position="564"/>
        <end position="575"/>
    </location>
</feature>
<dbReference type="PANTHER" id="PTHR38120:SF1">
    <property type="entry name" value="M PROTEIN, SEROTYPE 2.1"/>
    <property type="match status" value="1"/>
</dbReference>
<feature type="compositionally biased region" description="Basic and acidic residues" evidence="2">
    <location>
        <begin position="185"/>
        <end position="201"/>
    </location>
</feature>
<accession>A0AA43QT97</accession>
<feature type="region of interest" description="Disordered" evidence="2">
    <location>
        <begin position="633"/>
        <end position="654"/>
    </location>
</feature>
<evidence type="ECO:0000256" key="2">
    <source>
        <dbReference type="SAM" id="MobiDB-lite"/>
    </source>
</evidence>
<evidence type="ECO:0000256" key="1">
    <source>
        <dbReference type="SAM" id="Coils"/>
    </source>
</evidence>
<feature type="compositionally biased region" description="Low complexity" evidence="2">
    <location>
        <begin position="503"/>
        <end position="557"/>
    </location>
</feature>
<feature type="compositionally biased region" description="Polar residues" evidence="2">
    <location>
        <begin position="203"/>
        <end position="221"/>
    </location>
</feature>
<dbReference type="AlphaFoldDB" id="A0AA43QT97"/>
<dbReference type="Proteomes" id="UP001161017">
    <property type="component" value="Unassembled WGS sequence"/>
</dbReference>
<feature type="compositionally biased region" description="Polar residues" evidence="2">
    <location>
        <begin position="229"/>
        <end position="238"/>
    </location>
</feature>
<evidence type="ECO:0000313" key="4">
    <source>
        <dbReference type="Proteomes" id="UP001161017"/>
    </source>
</evidence>
<feature type="region of interest" description="Disordered" evidence="2">
    <location>
        <begin position="185"/>
        <end position="238"/>
    </location>
</feature>
<feature type="compositionally biased region" description="Polar residues" evidence="2">
    <location>
        <begin position="430"/>
        <end position="446"/>
    </location>
</feature>
<gene>
    <name evidence="3" type="ORF">OHK93_001149</name>
</gene>
<evidence type="ECO:0000313" key="3">
    <source>
        <dbReference type="EMBL" id="MDI1489950.1"/>
    </source>
</evidence>
<feature type="region of interest" description="Disordered" evidence="2">
    <location>
        <begin position="111"/>
        <end position="150"/>
    </location>
</feature>
<comment type="caution">
    <text evidence="3">The sequence shown here is derived from an EMBL/GenBank/DDBJ whole genome shotgun (WGS) entry which is preliminary data.</text>
</comment>
<feature type="coiled-coil region" evidence="1">
    <location>
        <begin position="250"/>
        <end position="295"/>
    </location>
</feature>
<reference evidence="3" key="1">
    <citation type="journal article" date="2023" name="Genome Biol. Evol.">
        <title>First Whole Genome Sequence and Flow Cytometry Genome Size Data for the Lichen-Forming Fungus Ramalina farinacea (Ascomycota).</title>
        <authorList>
            <person name="Llewellyn T."/>
            <person name="Mian S."/>
            <person name="Hill R."/>
            <person name="Leitch I.J."/>
            <person name="Gaya E."/>
        </authorList>
    </citation>
    <scope>NUCLEOTIDE SEQUENCE</scope>
    <source>
        <strain evidence="3">LIQ254RAFAR</strain>
    </source>
</reference>
<name>A0AA43QT97_9LECA</name>
<feature type="compositionally biased region" description="Polar residues" evidence="2">
    <location>
        <begin position="26"/>
        <end position="37"/>
    </location>
</feature>